<name>A0A2T6BKF1_9RHOB</name>
<proteinExistence type="predicted"/>
<dbReference type="InterPro" id="IPR025355">
    <property type="entry name" value="DUF4259"/>
</dbReference>
<comment type="caution">
    <text evidence="1">The sequence shown here is derived from an EMBL/GenBank/DDBJ whole genome shotgun (WGS) entry which is preliminary data.</text>
</comment>
<dbReference type="AlphaFoldDB" id="A0A2T6BKF1"/>
<evidence type="ECO:0000313" key="2">
    <source>
        <dbReference type="Proteomes" id="UP000243978"/>
    </source>
</evidence>
<evidence type="ECO:0000313" key="1">
    <source>
        <dbReference type="EMBL" id="PTX56550.1"/>
    </source>
</evidence>
<dbReference type="Proteomes" id="UP000243978">
    <property type="component" value="Unassembled WGS sequence"/>
</dbReference>
<dbReference type="OrthoDB" id="7594887at2"/>
<dbReference type="RefSeq" id="WP_107844736.1">
    <property type="nucleotide sequence ID" value="NZ_QBKS01000001.1"/>
</dbReference>
<gene>
    <name evidence="1" type="ORF">C8N43_1209</name>
</gene>
<protein>
    <submittedName>
        <fullName evidence="1">Uncharacterized protein DUF4259</fullName>
    </submittedName>
</protein>
<dbReference type="Pfam" id="PF14078">
    <property type="entry name" value="DUF4259"/>
    <property type="match status" value="1"/>
</dbReference>
<reference evidence="1 2" key="1">
    <citation type="submission" date="2018-04" db="EMBL/GenBank/DDBJ databases">
        <title>Genomic Encyclopedia of Archaeal and Bacterial Type Strains, Phase II (KMG-II): from individual species to whole genera.</title>
        <authorList>
            <person name="Goeker M."/>
        </authorList>
    </citation>
    <scope>NUCLEOTIDE SEQUENCE [LARGE SCALE GENOMIC DNA]</scope>
    <source>
        <strain evidence="1 2">DSM 100977</strain>
    </source>
</reference>
<dbReference type="EMBL" id="QBKS01000001">
    <property type="protein sequence ID" value="PTX56550.1"/>
    <property type="molecule type" value="Genomic_DNA"/>
</dbReference>
<sequence length="140" mass="14821">MGAWGSGIFDNDGAGDWLAAYEEEGASMIDSALSDVSEAVSEGYIEIDVANAGLAAAEGVATCFGAPSKRVDGDVRDNLIEHEDEVQAMDDIVARAITAVEAIIDDADKSEFTDLWQDAGAWDEVTPIIDDLLARLGRVK</sequence>
<organism evidence="1 2">
    <name type="scientific">Litoreibacter ponti</name>
    <dbReference type="NCBI Taxonomy" id="1510457"/>
    <lineage>
        <taxon>Bacteria</taxon>
        <taxon>Pseudomonadati</taxon>
        <taxon>Pseudomonadota</taxon>
        <taxon>Alphaproteobacteria</taxon>
        <taxon>Rhodobacterales</taxon>
        <taxon>Roseobacteraceae</taxon>
        <taxon>Litoreibacter</taxon>
    </lineage>
</organism>
<keyword evidence="2" id="KW-1185">Reference proteome</keyword>
<accession>A0A2T6BKF1</accession>